<dbReference type="AlphaFoldDB" id="A0AA38TFG1"/>
<protein>
    <submittedName>
        <fullName evidence="2">Uncharacterized protein</fullName>
    </submittedName>
</protein>
<feature type="transmembrane region" description="Helical" evidence="1">
    <location>
        <begin position="20"/>
        <end position="37"/>
    </location>
</feature>
<dbReference type="EMBL" id="JARYMX010000004">
    <property type="protein sequence ID" value="KAJ9554246.1"/>
    <property type="molecule type" value="Genomic_DNA"/>
</dbReference>
<proteinExistence type="predicted"/>
<sequence length="78" mass="8709">MWDVGDEYGVAESWVRKHVFSFGGFCGIVPIGITLSYKLHMFDRASGEVKSSKEINLIPRVKIVGYVDSLFWVSPAAN</sequence>
<name>A0AA38TFG1_9ASTR</name>
<keyword evidence="1" id="KW-1133">Transmembrane helix</keyword>
<dbReference type="Proteomes" id="UP001172457">
    <property type="component" value="Chromosome 4"/>
</dbReference>
<gene>
    <name evidence="2" type="ORF">OSB04_018291</name>
</gene>
<organism evidence="2 3">
    <name type="scientific">Centaurea solstitialis</name>
    <name type="common">yellow star-thistle</name>
    <dbReference type="NCBI Taxonomy" id="347529"/>
    <lineage>
        <taxon>Eukaryota</taxon>
        <taxon>Viridiplantae</taxon>
        <taxon>Streptophyta</taxon>
        <taxon>Embryophyta</taxon>
        <taxon>Tracheophyta</taxon>
        <taxon>Spermatophyta</taxon>
        <taxon>Magnoliopsida</taxon>
        <taxon>eudicotyledons</taxon>
        <taxon>Gunneridae</taxon>
        <taxon>Pentapetalae</taxon>
        <taxon>asterids</taxon>
        <taxon>campanulids</taxon>
        <taxon>Asterales</taxon>
        <taxon>Asteraceae</taxon>
        <taxon>Carduoideae</taxon>
        <taxon>Cardueae</taxon>
        <taxon>Centaureinae</taxon>
        <taxon>Centaurea</taxon>
    </lineage>
</organism>
<accession>A0AA38TFG1</accession>
<evidence type="ECO:0000313" key="2">
    <source>
        <dbReference type="EMBL" id="KAJ9554246.1"/>
    </source>
</evidence>
<keyword evidence="1" id="KW-0812">Transmembrane</keyword>
<keyword evidence="3" id="KW-1185">Reference proteome</keyword>
<comment type="caution">
    <text evidence="2">The sequence shown here is derived from an EMBL/GenBank/DDBJ whole genome shotgun (WGS) entry which is preliminary data.</text>
</comment>
<keyword evidence="1" id="KW-0472">Membrane</keyword>
<evidence type="ECO:0000313" key="3">
    <source>
        <dbReference type="Proteomes" id="UP001172457"/>
    </source>
</evidence>
<evidence type="ECO:0000256" key="1">
    <source>
        <dbReference type="SAM" id="Phobius"/>
    </source>
</evidence>
<reference evidence="2" key="1">
    <citation type="submission" date="2023-03" db="EMBL/GenBank/DDBJ databases">
        <title>Chromosome-scale reference genome and RAD-based genetic map of yellow starthistle (Centaurea solstitialis) reveal putative structural variation and QTLs associated with invader traits.</title>
        <authorList>
            <person name="Reatini B."/>
            <person name="Cang F.A."/>
            <person name="Jiang Q."/>
            <person name="Mckibben M.T.W."/>
            <person name="Barker M.S."/>
            <person name="Rieseberg L.H."/>
            <person name="Dlugosch K.M."/>
        </authorList>
    </citation>
    <scope>NUCLEOTIDE SEQUENCE</scope>
    <source>
        <strain evidence="2">CAN-66</strain>
        <tissue evidence="2">Leaf</tissue>
    </source>
</reference>